<dbReference type="Gene3D" id="1.20.1720.10">
    <property type="entry name" value="Multidrug resistance protein D"/>
    <property type="match status" value="1"/>
</dbReference>
<evidence type="ECO:0000256" key="7">
    <source>
        <dbReference type="ARBA" id="ARBA00051015"/>
    </source>
</evidence>
<keyword evidence="6" id="KW-0325">Glycoprotein</keyword>
<dbReference type="GO" id="GO:0005886">
    <property type="term" value="C:plasma membrane"/>
    <property type="evidence" value="ECO:0007669"/>
    <property type="project" value="UniProtKB-ARBA"/>
</dbReference>
<dbReference type="RefSeq" id="XP_013265452.1">
    <property type="nucleotide sequence ID" value="XM_013409998.1"/>
</dbReference>
<feature type="transmembrane region" description="Helical" evidence="10">
    <location>
        <begin position="336"/>
        <end position="356"/>
    </location>
</feature>
<dbReference type="GeneID" id="25275786"/>
<evidence type="ECO:0000313" key="13">
    <source>
        <dbReference type="Proteomes" id="UP000027920"/>
    </source>
</evidence>
<evidence type="ECO:0000256" key="5">
    <source>
        <dbReference type="ARBA" id="ARBA00023136"/>
    </source>
</evidence>
<evidence type="ECO:0000256" key="3">
    <source>
        <dbReference type="ARBA" id="ARBA00022692"/>
    </source>
</evidence>
<dbReference type="PANTHER" id="PTHR23502:SF51">
    <property type="entry name" value="QUINIDINE RESISTANCE PROTEIN 1-RELATED"/>
    <property type="match status" value="1"/>
</dbReference>
<dbReference type="Gene3D" id="1.20.1250.20">
    <property type="entry name" value="MFS general substrate transporter like domains"/>
    <property type="match status" value="1"/>
</dbReference>
<evidence type="ECO:0000259" key="11">
    <source>
        <dbReference type="PROSITE" id="PS50850"/>
    </source>
</evidence>
<reference evidence="12 13" key="1">
    <citation type="submission" date="2013-03" db="EMBL/GenBank/DDBJ databases">
        <title>The Genome Sequence of Exophiala aquamarina CBS 119918.</title>
        <authorList>
            <consortium name="The Broad Institute Genomics Platform"/>
            <person name="Cuomo C."/>
            <person name="de Hoog S."/>
            <person name="Gorbushina A."/>
            <person name="Walker B."/>
            <person name="Young S.K."/>
            <person name="Zeng Q."/>
            <person name="Gargeya S."/>
            <person name="Fitzgerald M."/>
            <person name="Haas B."/>
            <person name="Abouelleil A."/>
            <person name="Allen A.W."/>
            <person name="Alvarado L."/>
            <person name="Arachchi H.M."/>
            <person name="Berlin A.M."/>
            <person name="Chapman S.B."/>
            <person name="Gainer-Dewar J."/>
            <person name="Goldberg J."/>
            <person name="Griggs A."/>
            <person name="Gujja S."/>
            <person name="Hansen M."/>
            <person name="Howarth C."/>
            <person name="Imamovic A."/>
            <person name="Ireland A."/>
            <person name="Larimer J."/>
            <person name="McCowan C."/>
            <person name="Murphy C."/>
            <person name="Pearson M."/>
            <person name="Poon T.W."/>
            <person name="Priest M."/>
            <person name="Roberts A."/>
            <person name="Saif S."/>
            <person name="Shea T."/>
            <person name="Sisk P."/>
            <person name="Sykes S."/>
            <person name="Wortman J."/>
            <person name="Nusbaum C."/>
            <person name="Birren B."/>
        </authorList>
    </citation>
    <scope>NUCLEOTIDE SEQUENCE [LARGE SCALE GENOMIC DNA]</scope>
    <source>
        <strain evidence="12 13">CBS 119918</strain>
    </source>
</reference>
<evidence type="ECO:0000256" key="9">
    <source>
        <dbReference type="ARBA" id="ARBA00074746"/>
    </source>
</evidence>
<feature type="transmembrane region" description="Helical" evidence="10">
    <location>
        <begin position="102"/>
        <end position="119"/>
    </location>
</feature>
<evidence type="ECO:0000256" key="6">
    <source>
        <dbReference type="ARBA" id="ARBA00023180"/>
    </source>
</evidence>
<feature type="transmembrane region" description="Helical" evidence="10">
    <location>
        <begin position="228"/>
        <end position="252"/>
    </location>
</feature>
<evidence type="ECO:0000313" key="12">
    <source>
        <dbReference type="EMBL" id="KEF62862.1"/>
    </source>
</evidence>
<evidence type="ECO:0000256" key="8">
    <source>
        <dbReference type="ARBA" id="ARBA00057034"/>
    </source>
</evidence>
<accession>A0A072PT04</accession>
<dbReference type="PANTHER" id="PTHR23502">
    <property type="entry name" value="MAJOR FACILITATOR SUPERFAMILY"/>
    <property type="match status" value="1"/>
</dbReference>
<feature type="transmembrane region" description="Helical" evidence="10">
    <location>
        <begin position="454"/>
        <end position="475"/>
    </location>
</feature>
<feature type="transmembrane region" description="Helical" evidence="10">
    <location>
        <begin position="376"/>
        <end position="394"/>
    </location>
</feature>
<protein>
    <recommendedName>
        <fullName evidence="9">Citrate exporter 1</fullName>
    </recommendedName>
</protein>
<dbReference type="EMBL" id="AMGV01000001">
    <property type="protein sequence ID" value="KEF62862.1"/>
    <property type="molecule type" value="Genomic_DNA"/>
</dbReference>
<dbReference type="SUPFAM" id="SSF103473">
    <property type="entry name" value="MFS general substrate transporter"/>
    <property type="match status" value="1"/>
</dbReference>
<dbReference type="InterPro" id="IPR036259">
    <property type="entry name" value="MFS_trans_sf"/>
</dbReference>
<dbReference type="FunFam" id="1.20.1720.10:FF:000009">
    <property type="entry name" value="MFS multidrug transporter"/>
    <property type="match status" value="1"/>
</dbReference>
<dbReference type="CDD" id="cd17323">
    <property type="entry name" value="MFS_Tpo1_MDR_like"/>
    <property type="match status" value="1"/>
</dbReference>
<feature type="transmembrane region" description="Helical" evidence="10">
    <location>
        <begin position="170"/>
        <end position="187"/>
    </location>
</feature>
<feature type="transmembrane region" description="Helical" evidence="10">
    <location>
        <begin position="139"/>
        <end position="158"/>
    </location>
</feature>
<keyword evidence="2" id="KW-0813">Transport</keyword>
<feature type="transmembrane region" description="Helical" evidence="10">
    <location>
        <begin position="193"/>
        <end position="216"/>
    </location>
</feature>
<dbReference type="PROSITE" id="PS50850">
    <property type="entry name" value="MFS"/>
    <property type="match status" value="1"/>
</dbReference>
<feature type="transmembrane region" description="Helical" evidence="10">
    <location>
        <begin position="429"/>
        <end position="448"/>
    </location>
</feature>
<keyword evidence="4 10" id="KW-1133">Transmembrane helix</keyword>
<sequence>MGDTEIANLAKTVNATSASTGAIQIGDQQTADEIDTARNLELDVVKSEQQQTKTADEVHTAQSLELDGVNSEQEQTTLPPQKAELVETTEPPYTVLEEWRKVSIIITASFLGLVSPISSSTYLPSINQISGDLHKSIPLINLTVTTYMIFQGIAPSFVGSISDAKGRRPAYICCLGIYLAANIGLALQSNYVALLVLRCVQSSGSSGTIALASALVADITTRAERGKYIGYATMGVTLGPAIGPIIGGAVASNLGWHWIFWVLSILGATLLLVVVLLLPETCRSVVGNGSIPPPKWNRPLFHGKGQSSPPILTTLTPKRHRPGPMQSLELICHKEAAIILLYSGLMYAGYFLVLSTLTSQLAERYSLRPHKIGLCYLPIGIGSLTSRWTLGILLDRNFRRIAAIEGIPIVKNKQQDIDTFPIEKARLQVSLPFVGMACLSILAYGWVMENKIDLAGPLVALFFLGHFVTGSFSSLNTLMVDLHFQSPATATASSNLVRCLLGAGATGVATPMINAMGIGWTGTFVAAVLLSLSPFLWLVYINGWAWRRPNIERKRHREERARARLQPSSTK</sequence>
<comment type="catalytic activity">
    <reaction evidence="7">
        <text>citrate(in) = citrate(out)</text>
        <dbReference type="Rhea" id="RHEA:33183"/>
        <dbReference type="ChEBI" id="CHEBI:16947"/>
    </reaction>
</comment>
<dbReference type="GO" id="GO:0015137">
    <property type="term" value="F:citrate transmembrane transporter activity"/>
    <property type="evidence" value="ECO:0007669"/>
    <property type="project" value="UniProtKB-ARBA"/>
</dbReference>
<name>A0A072PT04_9EURO</name>
<dbReference type="Proteomes" id="UP000027920">
    <property type="component" value="Unassembled WGS sequence"/>
</dbReference>
<comment type="caution">
    <text evidence="12">The sequence shown here is derived from an EMBL/GenBank/DDBJ whole genome shotgun (WGS) entry which is preliminary data.</text>
</comment>
<dbReference type="VEuPathDB" id="FungiDB:A1O9_00835"/>
<organism evidence="12 13">
    <name type="scientific">Exophiala aquamarina CBS 119918</name>
    <dbReference type="NCBI Taxonomy" id="1182545"/>
    <lineage>
        <taxon>Eukaryota</taxon>
        <taxon>Fungi</taxon>
        <taxon>Dikarya</taxon>
        <taxon>Ascomycota</taxon>
        <taxon>Pezizomycotina</taxon>
        <taxon>Eurotiomycetes</taxon>
        <taxon>Chaetothyriomycetidae</taxon>
        <taxon>Chaetothyriales</taxon>
        <taxon>Herpotrichiellaceae</taxon>
        <taxon>Exophiala</taxon>
    </lineage>
</organism>
<feature type="domain" description="Major facilitator superfamily (MFS) profile" evidence="11">
    <location>
        <begin position="104"/>
        <end position="545"/>
    </location>
</feature>
<dbReference type="FunFam" id="1.20.1250.20:FF:000172">
    <property type="entry name" value="MFS multidrug resistance transporter"/>
    <property type="match status" value="1"/>
</dbReference>
<dbReference type="AlphaFoldDB" id="A0A072PT04"/>
<dbReference type="GO" id="GO:0140115">
    <property type="term" value="P:export across plasma membrane"/>
    <property type="evidence" value="ECO:0007669"/>
    <property type="project" value="UniProtKB-ARBA"/>
</dbReference>
<comment type="subcellular location">
    <subcellularLocation>
        <location evidence="1">Membrane</location>
        <topology evidence="1">Multi-pass membrane protein</topology>
    </subcellularLocation>
</comment>
<feature type="transmembrane region" description="Helical" evidence="10">
    <location>
        <begin position="524"/>
        <end position="546"/>
    </location>
</feature>
<evidence type="ECO:0000256" key="4">
    <source>
        <dbReference type="ARBA" id="ARBA00022989"/>
    </source>
</evidence>
<proteinExistence type="predicted"/>
<evidence type="ECO:0000256" key="10">
    <source>
        <dbReference type="SAM" id="Phobius"/>
    </source>
</evidence>
<evidence type="ECO:0000256" key="2">
    <source>
        <dbReference type="ARBA" id="ARBA00022448"/>
    </source>
</evidence>
<dbReference type="InterPro" id="IPR011701">
    <property type="entry name" value="MFS"/>
</dbReference>
<evidence type="ECO:0000256" key="1">
    <source>
        <dbReference type="ARBA" id="ARBA00004141"/>
    </source>
</evidence>
<dbReference type="OrthoDB" id="440553at2759"/>
<comment type="function">
    <text evidence="8">Transmembrane transporter that exports citrate across the cell membrane.</text>
</comment>
<dbReference type="Pfam" id="PF07690">
    <property type="entry name" value="MFS_1"/>
    <property type="match status" value="1"/>
</dbReference>
<keyword evidence="13" id="KW-1185">Reference proteome</keyword>
<keyword evidence="3 10" id="KW-0812">Transmembrane</keyword>
<gene>
    <name evidence="12" type="ORF">A1O9_00835</name>
</gene>
<keyword evidence="5 10" id="KW-0472">Membrane</keyword>
<feature type="transmembrane region" description="Helical" evidence="10">
    <location>
        <begin position="258"/>
        <end position="278"/>
    </location>
</feature>
<dbReference type="InterPro" id="IPR020846">
    <property type="entry name" value="MFS_dom"/>
</dbReference>
<dbReference type="HOGENOM" id="CLU_008455_8_4_1"/>
<feature type="transmembrane region" description="Helical" evidence="10">
    <location>
        <begin position="496"/>
        <end position="518"/>
    </location>
</feature>